<dbReference type="InterPro" id="IPR001211">
    <property type="entry name" value="PLA2"/>
</dbReference>
<keyword evidence="23" id="KW-1185">Reference proteome</keyword>
<dbReference type="EC" id="3.1.1.4" evidence="3 20"/>
<evidence type="ECO:0000256" key="2">
    <source>
        <dbReference type="ARBA" id="ARBA00007892"/>
    </source>
</evidence>
<dbReference type="PROSITE" id="PS00118">
    <property type="entry name" value="PA2_HIS"/>
    <property type="match status" value="1"/>
</dbReference>
<organism evidence="22 23">
    <name type="scientific">Pygocentrus nattereri</name>
    <name type="common">Red-bellied piranha</name>
    <dbReference type="NCBI Taxonomy" id="42514"/>
    <lineage>
        <taxon>Eukaryota</taxon>
        <taxon>Metazoa</taxon>
        <taxon>Chordata</taxon>
        <taxon>Craniata</taxon>
        <taxon>Vertebrata</taxon>
        <taxon>Euteleostomi</taxon>
        <taxon>Actinopterygii</taxon>
        <taxon>Neopterygii</taxon>
        <taxon>Teleostei</taxon>
        <taxon>Ostariophysi</taxon>
        <taxon>Characiformes</taxon>
        <taxon>Characoidei</taxon>
        <taxon>Pygocentrus</taxon>
    </lineage>
</organism>
<feature type="domain" description="Phospholipase A2-like central" evidence="21">
    <location>
        <begin position="23"/>
        <end position="147"/>
    </location>
</feature>
<comment type="catalytic activity">
    <reaction evidence="12">
        <text>N-hexadecanoyl-1,2-di-(9Z-octadecenoyl)-sn-glycero-3-phosphoethanolamine + H2O = N-hexadecanoyl-1-(9Z-octadecenoyl)-sn-glycero-3-phosphoethanolamine + (9Z)-octadecenoate + H(+)</text>
        <dbReference type="Rhea" id="RHEA:45424"/>
        <dbReference type="ChEBI" id="CHEBI:15377"/>
        <dbReference type="ChEBI" id="CHEBI:15378"/>
        <dbReference type="ChEBI" id="CHEBI:30823"/>
        <dbReference type="ChEBI" id="CHEBI:78097"/>
        <dbReference type="ChEBI" id="CHEBI:85217"/>
    </reaction>
    <physiologicalReaction direction="left-to-right" evidence="12">
        <dbReference type="Rhea" id="RHEA:45425"/>
    </physiologicalReaction>
</comment>
<dbReference type="FunFam" id="1.20.90.10:FF:000011">
    <property type="entry name" value="Phospholipase A(2)"/>
    <property type="match status" value="1"/>
</dbReference>
<feature type="disulfide bond" evidence="19">
    <location>
        <begin position="105"/>
        <end position="117"/>
    </location>
</feature>
<comment type="cofactor">
    <cofactor evidence="18">
        <name>Ca(2+)</name>
        <dbReference type="ChEBI" id="CHEBI:29108"/>
    </cofactor>
    <text evidence="18">Binds 1 Ca(2+) ion per subunit.</text>
</comment>
<dbReference type="GO" id="GO:0005102">
    <property type="term" value="F:signaling receptor binding"/>
    <property type="evidence" value="ECO:0007669"/>
    <property type="project" value="UniProtKB-ARBA"/>
</dbReference>
<evidence type="ECO:0000256" key="17">
    <source>
        <dbReference type="PIRSR" id="PIRSR601211-1"/>
    </source>
</evidence>
<dbReference type="GO" id="GO:0050482">
    <property type="term" value="P:arachidonate secretion"/>
    <property type="evidence" value="ECO:0007669"/>
    <property type="project" value="InterPro"/>
</dbReference>
<protein>
    <recommendedName>
        <fullName evidence="3 20">Phospholipase A2</fullName>
        <ecNumber evidence="3 20">3.1.1.4</ecNumber>
    </recommendedName>
</protein>
<evidence type="ECO:0000259" key="21">
    <source>
        <dbReference type="SMART" id="SM00085"/>
    </source>
</evidence>
<dbReference type="PANTHER" id="PTHR11716">
    <property type="entry name" value="PHOSPHOLIPASE A2 FAMILY MEMBER"/>
    <property type="match status" value="1"/>
</dbReference>
<comment type="catalytic activity">
    <reaction evidence="11">
        <text>1-hexadecanoyl-2-(9Z-octadecenoyl)-sn-glycero-3-phospho-(1'-sn-glycerol) + H2O = 1-hexadecanoyl-sn-glycero-3-phospho-(1'-sn-glycerol) + (9Z)-octadecenoate + H(+)</text>
        <dbReference type="Rhea" id="RHEA:40919"/>
        <dbReference type="ChEBI" id="CHEBI:15377"/>
        <dbReference type="ChEBI" id="CHEBI:15378"/>
        <dbReference type="ChEBI" id="CHEBI:30823"/>
        <dbReference type="ChEBI" id="CHEBI:72841"/>
        <dbReference type="ChEBI" id="CHEBI:75158"/>
    </reaction>
    <physiologicalReaction direction="left-to-right" evidence="11">
        <dbReference type="Rhea" id="RHEA:40920"/>
    </physiologicalReaction>
</comment>
<dbReference type="CDD" id="cd00125">
    <property type="entry name" value="PLA2c"/>
    <property type="match status" value="1"/>
</dbReference>
<dbReference type="InterPro" id="IPR033112">
    <property type="entry name" value="PLA2_Asp_AS"/>
</dbReference>
<evidence type="ECO:0000256" key="11">
    <source>
        <dbReference type="ARBA" id="ARBA00048015"/>
    </source>
</evidence>
<reference evidence="22 23" key="1">
    <citation type="submission" date="2020-10" db="EMBL/GenBank/DDBJ databases">
        <title>Pygocentrus nattereri (red-bellied piranha) genome, fPygNat1, primary haplotype.</title>
        <authorList>
            <person name="Myers G."/>
            <person name="Meyer A."/>
            <person name="Karagic N."/>
            <person name="Pippel M."/>
            <person name="Winkler S."/>
            <person name="Tracey A."/>
            <person name="Wood J."/>
            <person name="Formenti G."/>
            <person name="Howe K."/>
            <person name="Fedrigo O."/>
            <person name="Jarvis E.D."/>
        </authorList>
    </citation>
    <scope>NUCLEOTIDE SEQUENCE [LARGE SCALE GENOMIC DNA]</scope>
</reference>
<evidence type="ECO:0000256" key="1">
    <source>
        <dbReference type="ARBA" id="ARBA00004613"/>
    </source>
</evidence>
<evidence type="ECO:0000256" key="12">
    <source>
        <dbReference type="ARBA" id="ARBA00048221"/>
    </source>
</evidence>
<dbReference type="PRINTS" id="PR00389">
    <property type="entry name" value="PHPHLIPASEA2"/>
</dbReference>
<evidence type="ECO:0000256" key="4">
    <source>
        <dbReference type="ARBA" id="ARBA00022525"/>
    </source>
</evidence>
<dbReference type="GO" id="GO:0005576">
    <property type="term" value="C:extracellular region"/>
    <property type="evidence" value="ECO:0007669"/>
    <property type="project" value="UniProtKB-SubCell"/>
</dbReference>
<comment type="catalytic activity">
    <reaction evidence="13">
        <text>1,2-dihexadecanoyl-sn-glycero-3-phosphocholine + H2O = 1-hexadecanoyl-sn-glycero-3-phosphocholine + hexadecanoate + H(+)</text>
        <dbReference type="Rhea" id="RHEA:41223"/>
        <dbReference type="ChEBI" id="CHEBI:7896"/>
        <dbReference type="ChEBI" id="CHEBI:15377"/>
        <dbReference type="ChEBI" id="CHEBI:15378"/>
        <dbReference type="ChEBI" id="CHEBI:72998"/>
        <dbReference type="ChEBI" id="CHEBI:72999"/>
    </reaction>
    <physiologicalReaction direction="left-to-right" evidence="13">
        <dbReference type="Rhea" id="RHEA:41224"/>
    </physiologicalReaction>
</comment>
<dbReference type="Gene3D" id="1.20.90.10">
    <property type="entry name" value="Phospholipase A2 domain"/>
    <property type="match status" value="1"/>
</dbReference>
<dbReference type="PANTHER" id="PTHR11716:SF106">
    <property type="entry name" value="PHOSPHOLIPASE A2 A2-ACTITOXIN-UCS2A-LIKE"/>
    <property type="match status" value="1"/>
</dbReference>
<evidence type="ECO:0000256" key="6">
    <source>
        <dbReference type="ARBA" id="ARBA00022801"/>
    </source>
</evidence>
<keyword evidence="6 20" id="KW-0378">Hydrolase</keyword>
<dbReference type="SUPFAM" id="SSF48619">
    <property type="entry name" value="Phospholipase A2, PLA2"/>
    <property type="match status" value="1"/>
</dbReference>
<dbReference type="GO" id="GO:0005543">
    <property type="term" value="F:phospholipid binding"/>
    <property type="evidence" value="ECO:0007669"/>
    <property type="project" value="TreeGrafter"/>
</dbReference>
<comment type="catalytic activity">
    <reaction evidence="20">
        <text>a 1,2-diacyl-sn-glycero-3-phosphocholine + H2O = a 1-acyl-sn-glycero-3-phosphocholine + a fatty acid + H(+)</text>
        <dbReference type="Rhea" id="RHEA:15801"/>
        <dbReference type="ChEBI" id="CHEBI:15377"/>
        <dbReference type="ChEBI" id="CHEBI:15378"/>
        <dbReference type="ChEBI" id="CHEBI:28868"/>
        <dbReference type="ChEBI" id="CHEBI:57643"/>
        <dbReference type="ChEBI" id="CHEBI:58168"/>
        <dbReference type="EC" id="3.1.1.4"/>
    </reaction>
</comment>
<evidence type="ECO:0000256" key="5">
    <source>
        <dbReference type="ARBA" id="ARBA00022723"/>
    </source>
</evidence>
<dbReference type="Proteomes" id="UP001501920">
    <property type="component" value="Chromosome 29"/>
</dbReference>
<dbReference type="SMART" id="SM00085">
    <property type="entry name" value="PA2c"/>
    <property type="match status" value="1"/>
</dbReference>
<dbReference type="InterPro" id="IPR016090">
    <property type="entry name" value="PLA2-like_dom"/>
</dbReference>
<name>A0A3B4DCH5_PYGNA</name>
<feature type="disulfide bond" evidence="19">
    <location>
        <begin position="65"/>
        <end position="126"/>
    </location>
</feature>
<evidence type="ECO:0000256" key="15">
    <source>
        <dbReference type="ARBA" id="ARBA00048699"/>
    </source>
</evidence>
<evidence type="ECO:0000256" key="13">
    <source>
        <dbReference type="ARBA" id="ARBA00048227"/>
    </source>
</evidence>
<feature type="disulfide bond" evidence="19">
    <location>
        <begin position="82"/>
        <end position="112"/>
    </location>
</feature>
<evidence type="ECO:0000256" key="19">
    <source>
        <dbReference type="PIRSR" id="PIRSR601211-3"/>
    </source>
</evidence>
<dbReference type="GO" id="GO:0005509">
    <property type="term" value="F:calcium ion binding"/>
    <property type="evidence" value="ECO:0007669"/>
    <property type="project" value="InterPro"/>
</dbReference>
<feature type="disulfide bond" evidence="19">
    <location>
        <begin position="50"/>
        <end position="66"/>
    </location>
</feature>
<feature type="binding site" evidence="18">
    <location>
        <position position="49"/>
    </location>
    <ligand>
        <name>Ca(2+)</name>
        <dbReference type="ChEBI" id="CHEBI:29108"/>
    </ligand>
</feature>
<dbReference type="GO" id="GO:0016042">
    <property type="term" value="P:lipid catabolic process"/>
    <property type="evidence" value="ECO:0007669"/>
    <property type="project" value="InterPro"/>
</dbReference>
<dbReference type="GO" id="GO:0006644">
    <property type="term" value="P:phospholipid metabolic process"/>
    <property type="evidence" value="ECO:0007669"/>
    <property type="project" value="InterPro"/>
</dbReference>
<evidence type="ECO:0000256" key="3">
    <source>
        <dbReference type="ARBA" id="ARBA00013278"/>
    </source>
</evidence>
<evidence type="ECO:0000256" key="9">
    <source>
        <dbReference type="ARBA" id="ARBA00023157"/>
    </source>
</evidence>
<comment type="catalytic activity">
    <reaction evidence="15">
        <text>1-hexadecanoyl-2-(9Z-octadecenoyl)-sn-glycero-3-phosphocholine + H2O = 1-hexadecanoyl-sn-glycero-3-phosphocholine + (9Z)-octadecenoate + H(+)</text>
        <dbReference type="Rhea" id="RHEA:38779"/>
        <dbReference type="ChEBI" id="CHEBI:15377"/>
        <dbReference type="ChEBI" id="CHEBI:15378"/>
        <dbReference type="ChEBI" id="CHEBI:30823"/>
        <dbReference type="ChEBI" id="CHEBI:72998"/>
        <dbReference type="ChEBI" id="CHEBI:73001"/>
    </reaction>
    <physiologicalReaction direction="left-to-right" evidence="15">
        <dbReference type="Rhea" id="RHEA:38780"/>
    </physiologicalReaction>
</comment>
<dbReference type="Ensembl" id="ENSPNAT00000031380.2">
    <property type="protein sequence ID" value="ENSPNAP00000020644.1"/>
    <property type="gene ID" value="ENSPNAG00000006016.2"/>
</dbReference>
<reference evidence="22" key="3">
    <citation type="submission" date="2025-09" db="UniProtKB">
        <authorList>
            <consortium name="Ensembl"/>
        </authorList>
    </citation>
    <scope>IDENTIFICATION</scope>
</reference>
<evidence type="ECO:0000256" key="18">
    <source>
        <dbReference type="PIRSR" id="PIRSR601211-2"/>
    </source>
</evidence>
<comment type="catalytic activity">
    <reaction evidence="16">
        <text>1-hexadecanoyl-2-(9Z,12Z-octadecadienoyl)-sn-glycero-3-phosphoethanolamine + H2O = 1-hexadecanoyl-sn-glycero-3-phosphoethanolamine + (9Z,12Z)-octadecadienoate + H(+)</text>
        <dbReference type="Rhea" id="RHEA:40815"/>
        <dbReference type="ChEBI" id="CHEBI:15377"/>
        <dbReference type="ChEBI" id="CHEBI:15378"/>
        <dbReference type="ChEBI" id="CHEBI:30245"/>
        <dbReference type="ChEBI" id="CHEBI:73004"/>
        <dbReference type="ChEBI" id="CHEBI:73008"/>
    </reaction>
    <physiologicalReaction direction="left-to-right" evidence="16">
        <dbReference type="Rhea" id="RHEA:40816"/>
    </physiologicalReaction>
</comment>
<feature type="chain" id="PRO_5017105329" description="Phospholipase A2" evidence="20">
    <location>
        <begin position="18"/>
        <end position="147"/>
    </location>
</feature>
<feature type="binding site" evidence="18">
    <location>
        <position position="70"/>
    </location>
    <ligand>
        <name>Ca(2+)</name>
        <dbReference type="ChEBI" id="CHEBI:29108"/>
    </ligand>
</feature>
<feature type="active site" evidence="17">
    <location>
        <position position="69"/>
    </location>
</feature>
<dbReference type="Pfam" id="PF00068">
    <property type="entry name" value="Phospholip_A2_1"/>
    <property type="match status" value="1"/>
</dbReference>
<evidence type="ECO:0000256" key="10">
    <source>
        <dbReference type="ARBA" id="ARBA00047535"/>
    </source>
</evidence>
<dbReference type="OMA" id="NEYGCWC"/>
<keyword evidence="9 19" id="KW-1015">Disulfide bond</keyword>
<keyword evidence="8 20" id="KW-0443">Lipid metabolism</keyword>
<dbReference type="STRING" id="42514.ENSPNAP00000020644"/>
<feature type="binding site" evidence="18">
    <location>
        <position position="53"/>
    </location>
    <ligand>
        <name>Ca(2+)</name>
        <dbReference type="ChEBI" id="CHEBI:29108"/>
    </ligand>
</feature>
<feature type="active site" evidence="17">
    <location>
        <position position="120"/>
    </location>
</feature>
<comment type="catalytic activity">
    <reaction evidence="14">
        <text>1-hexadecanoyl-2-(5Z,8Z,11Z,14Z-eicosatetraenoyl)-sn-glycero-3-phosphocholine + H2O = 1-hexadecanoyl-sn-glycero-3-phosphocholine + (5Z,8Z,11Z,14Z)-eicosatetraenoate + H(+)</text>
        <dbReference type="Rhea" id="RHEA:40427"/>
        <dbReference type="ChEBI" id="CHEBI:15377"/>
        <dbReference type="ChEBI" id="CHEBI:15378"/>
        <dbReference type="ChEBI" id="CHEBI:32395"/>
        <dbReference type="ChEBI" id="CHEBI:72998"/>
        <dbReference type="ChEBI" id="CHEBI:73003"/>
    </reaction>
    <physiologicalReaction direction="left-to-right" evidence="14">
        <dbReference type="Rhea" id="RHEA:40428"/>
    </physiologicalReaction>
</comment>
<keyword evidence="7 18" id="KW-0106">Calcium</keyword>
<keyword evidence="4 20" id="KW-0964">Secreted</keyword>
<evidence type="ECO:0000313" key="22">
    <source>
        <dbReference type="Ensembl" id="ENSPNAP00000020644.1"/>
    </source>
</evidence>
<dbReference type="AlphaFoldDB" id="A0A3B4DCH5"/>
<comment type="catalytic activity">
    <reaction evidence="10">
        <text>N,1-dihexadecanoyl-2-(9Z,12Z-octadecadienoyl)-sn-glycero-3-phosphoethanolamine + H2O = N,1-dihexadecanoyl-sn-glycero-3-phosphoethanolamine + (9Z,12Z)-octadecadienoate + H(+)</text>
        <dbReference type="Rhea" id="RHEA:56424"/>
        <dbReference type="ChEBI" id="CHEBI:15377"/>
        <dbReference type="ChEBI" id="CHEBI:15378"/>
        <dbReference type="ChEBI" id="CHEBI:30245"/>
        <dbReference type="ChEBI" id="CHEBI:85334"/>
        <dbReference type="ChEBI" id="CHEBI:85335"/>
    </reaction>
    <physiologicalReaction direction="left-to-right" evidence="10">
        <dbReference type="Rhea" id="RHEA:56425"/>
    </physiologicalReaction>
</comment>
<evidence type="ECO:0000256" key="8">
    <source>
        <dbReference type="ARBA" id="ARBA00023098"/>
    </source>
</evidence>
<dbReference type="GeneTree" id="ENSGT00940000154885"/>
<dbReference type="GO" id="GO:0047498">
    <property type="term" value="F:calcium-dependent phospholipase A2 activity"/>
    <property type="evidence" value="ECO:0007669"/>
    <property type="project" value="TreeGrafter"/>
</dbReference>
<comment type="similarity">
    <text evidence="2">Belongs to the phospholipase A2 family. Group I subfamily. D49 sub-subfamily.</text>
</comment>
<evidence type="ECO:0000256" key="14">
    <source>
        <dbReference type="ARBA" id="ARBA00048373"/>
    </source>
</evidence>
<proteinExistence type="inferred from homology"/>
<keyword evidence="20" id="KW-0732">Signal</keyword>
<dbReference type="InterPro" id="IPR033113">
    <property type="entry name" value="PLA2_histidine"/>
</dbReference>
<comment type="subcellular location">
    <subcellularLocation>
        <location evidence="1 20">Secreted</location>
    </subcellularLocation>
</comment>
<keyword evidence="5 18" id="KW-0479">Metal-binding</keyword>
<evidence type="ECO:0000256" key="16">
    <source>
        <dbReference type="ARBA" id="ARBA00049039"/>
    </source>
</evidence>
<evidence type="ECO:0000256" key="20">
    <source>
        <dbReference type="RuleBase" id="RU361236"/>
    </source>
</evidence>
<accession>A0A3B4DCH5</accession>
<gene>
    <name evidence="22" type="primary">PLA2G1B</name>
</gene>
<evidence type="ECO:0000256" key="7">
    <source>
        <dbReference type="ARBA" id="ARBA00022837"/>
    </source>
</evidence>
<reference evidence="22" key="2">
    <citation type="submission" date="2025-08" db="UniProtKB">
        <authorList>
            <consortium name="Ensembl"/>
        </authorList>
    </citation>
    <scope>IDENTIFICATION</scope>
</reference>
<dbReference type="InterPro" id="IPR036444">
    <property type="entry name" value="PLipase_A2_dom_sf"/>
</dbReference>
<feature type="binding site" evidence="18">
    <location>
        <position position="51"/>
    </location>
    <ligand>
        <name>Ca(2+)</name>
        <dbReference type="ChEBI" id="CHEBI:29108"/>
    </ligand>
</feature>
<evidence type="ECO:0000313" key="23">
    <source>
        <dbReference type="Proteomes" id="UP001501920"/>
    </source>
</evidence>
<sequence length="147" mass="16352">MQLSWLLLFASVCAVHGATVPRALWQFAQMIQCVQPSVNPFIYNNYGCFCGFGGGGTPVDPLDRCCEVHDKCYANAKRLPECRPIVDLPYVKVYDHSCSNNKVICSGSNDKCQATVCECDRVAANCFAQYQHAYNSNHKNLDKSLCK</sequence>
<feature type="signal peptide" evidence="20">
    <location>
        <begin position="1"/>
        <end position="17"/>
    </location>
</feature>
<dbReference type="PROSITE" id="PS00119">
    <property type="entry name" value="PA2_ASP"/>
    <property type="match status" value="1"/>
</dbReference>
<dbReference type="OrthoDB" id="5841574at2759"/>
<feature type="disulfide bond" evidence="19">
    <location>
        <begin position="72"/>
        <end position="119"/>
    </location>
</feature>